<name>A0A382JU69_9ZZZZ</name>
<evidence type="ECO:0000259" key="2">
    <source>
        <dbReference type="Pfam" id="PF17262"/>
    </source>
</evidence>
<dbReference type="Pfam" id="PF17955">
    <property type="entry name" value="Cas6b_N"/>
    <property type="match status" value="1"/>
</dbReference>
<feature type="domain" description="Cas6b N-terminal" evidence="3">
    <location>
        <begin position="10"/>
        <end position="108"/>
    </location>
</feature>
<feature type="domain" description="Cas6b C-terminal" evidence="2">
    <location>
        <begin position="116"/>
        <end position="223"/>
    </location>
</feature>
<proteinExistence type="predicted"/>
<dbReference type="Pfam" id="PF17262">
    <property type="entry name" value="Cas6b_C"/>
    <property type="match status" value="1"/>
</dbReference>
<sequence>MGENSQKVDSLRTVTVRLITDKPVKKTPYQVKGVFMNQFADDPVIPLLNGQYRKNFLYPRVQVKILNEQIYLVGINEGADSLLSLREKFETLDFGNITFQVNDIDVDEQSDIMVPSNHPVRYRFISPWVALNPVTNKRYNELNNSGRIKYLSQLLTHNILFLGKEMGIAINTKVYTWLSLSSLFPKPVGEKNWGSFNGGFKTNIILPNYIGLGNGITRGFGTIYGLFDPDVFSFNDESLKENEKYEGRTENTKTPNRLKRKKNTSNQKIRGRTASYKTKKSKNYKMKKKKHPQFANQVQDTETNNQPDDFNYNRGKFHKKQHKF</sequence>
<organism evidence="4">
    <name type="scientific">marine metagenome</name>
    <dbReference type="NCBI Taxonomy" id="408172"/>
    <lineage>
        <taxon>unclassified sequences</taxon>
        <taxon>metagenomes</taxon>
        <taxon>ecological metagenomes</taxon>
    </lineage>
</organism>
<feature type="compositionally biased region" description="Basic residues" evidence="1">
    <location>
        <begin position="315"/>
        <end position="324"/>
    </location>
</feature>
<dbReference type="EMBL" id="UINC01076281">
    <property type="protein sequence ID" value="SVC15299.1"/>
    <property type="molecule type" value="Genomic_DNA"/>
</dbReference>
<feature type="region of interest" description="Disordered" evidence="1">
    <location>
        <begin position="242"/>
        <end position="324"/>
    </location>
</feature>
<feature type="compositionally biased region" description="Polar residues" evidence="1">
    <location>
        <begin position="294"/>
        <end position="308"/>
    </location>
</feature>
<dbReference type="InterPro" id="IPR041528">
    <property type="entry name" value="Cas6b_N"/>
</dbReference>
<dbReference type="AlphaFoldDB" id="A0A382JU69"/>
<evidence type="ECO:0000256" key="1">
    <source>
        <dbReference type="SAM" id="MobiDB-lite"/>
    </source>
</evidence>
<reference evidence="4" key="1">
    <citation type="submission" date="2018-05" db="EMBL/GenBank/DDBJ databases">
        <authorList>
            <person name="Lanie J.A."/>
            <person name="Ng W.-L."/>
            <person name="Kazmierczak K.M."/>
            <person name="Andrzejewski T.M."/>
            <person name="Davidsen T.M."/>
            <person name="Wayne K.J."/>
            <person name="Tettelin H."/>
            <person name="Glass J.I."/>
            <person name="Rusch D."/>
            <person name="Podicherti R."/>
            <person name="Tsui H.-C.T."/>
            <person name="Winkler M.E."/>
        </authorList>
    </citation>
    <scope>NUCLEOTIDE SEQUENCE</scope>
</reference>
<feature type="compositionally biased region" description="Basic residues" evidence="1">
    <location>
        <begin position="277"/>
        <end position="292"/>
    </location>
</feature>
<protein>
    <recommendedName>
        <fullName evidence="5">Cas6b C-terminal domain-containing protein</fullName>
    </recommendedName>
</protein>
<accession>A0A382JU69</accession>
<evidence type="ECO:0000259" key="3">
    <source>
        <dbReference type="Pfam" id="PF17955"/>
    </source>
</evidence>
<evidence type="ECO:0000313" key="4">
    <source>
        <dbReference type="EMBL" id="SVC15299.1"/>
    </source>
</evidence>
<gene>
    <name evidence="4" type="ORF">METZ01_LOCUS268153</name>
</gene>
<dbReference type="InterPro" id="IPR020209">
    <property type="entry name" value="Cas6b_C"/>
</dbReference>
<evidence type="ECO:0008006" key="5">
    <source>
        <dbReference type="Google" id="ProtNLM"/>
    </source>
</evidence>
<feature type="compositionally biased region" description="Basic and acidic residues" evidence="1">
    <location>
        <begin position="242"/>
        <end position="251"/>
    </location>
</feature>